<name>A0A7X8SI93_9BACT</name>
<protein>
    <submittedName>
        <fullName evidence="1">DUF1501 domain-containing protein</fullName>
    </submittedName>
</protein>
<dbReference type="EMBL" id="JABAIL010000002">
    <property type="protein sequence ID" value="NLR90731.1"/>
    <property type="molecule type" value="Genomic_DNA"/>
</dbReference>
<evidence type="ECO:0000313" key="1">
    <source>
        <dbReference type="EMBL" id="NLR90731.1"/>
    </source>
</evidence>
<evidence type="ECO:0000313" key="2">
    <source>
        <dbReference type="Proteomes" id="UP000585050"/>
    </source>
</evidence>
<sequence length="396" mass="44383">MKRRSFLKRSSLVAAGTMFTPMFLQQTLGKNFKEYTGKRVVIIQFSGGNDGLNTIVPFLDDNYYNARPSLALKKAEVINLANDLGINGEMKGFADLFHKGYVSIINNVGYPNPNRSHFRSMDIWHTASDSDEYISTGWLGRYLDSYCTFAREGIEMDNTLSLSMKGNKVKGIAVDNPQTFYNSLNVSQFESLAKSTDDDMLNEDNQGYLYKTLAEANQSAKYVYEHSKIYKSKSTFPKSQLGKNLKSVAEMIQSGMDSKVYYASLGGFDTHAYQKGKQNSLLKDYSASVSAFVEELERTDHFKDTVIMTFSEFGRRVKQNASGGTDHGAANNVFLIGKNLKQPGFVNENPNLESLNRGDLIHSVDFRSVYADLLDNWLSVSSSEILSKKHKTLPLV</sequence>
<accession>A0A7X8SI93</accession>
<dbReference type="RefSeq" id="WP_168881448.1">
    <property type="nucleotide sequence ID" value="NZ_JABAIL010000002.1"/>
</dbReference>
<organism evidence="1 2">
    <name type="scientific">Flammeovirga agarivorans</name>
    <dbReference type="NCBI Taxonomy" id="2726742"/>
    <lineage>
        <taxon>Bacteria</taxon>
        <taxon>Pseudomonadati</taxon>
        <taxon>Bacteroidota</taxon>
        <taxon>Cytophagia</taxon>
        <taxon>Cytophagales</taxon>
        <taxon>Flammeovirgaceae</taxon>
        <taxon>Flammeovirga</taxon>
    </lineage>
</organism>
<proteinExistence type="predicted"/>
<dbReference type="Pfam" id="PF07394">
    <property type="entry name" value="DUF1501"/>
    <property type="match status" value="1"/>
</dbReference>
<keyword evidence="2" id="KW-1185">Reference proteome</keyword>
<dbReference type="AlphaFoldDB" id="A0A7X8SI93"/>
<dbReference type="Proteomes" id="UP000585050">
    <property type="component" value="Unassembled WGS sequence"/>
</dbReference>
<dbReference type="PANTHER" id="PTHR43737:SF1">
    <property type="entry name" value="DUF1501 DOMAIN-CONTAINING PROTEIN"/>
    <property type="match status" value="1"/>
</dbReference>
<dbReference type="PANTHER" id="PTHR43737">
    <property type="entry name" value="BLL7424 PROTEIN"/>
    <property type="match status" value="1"/>
</dbReference>
<gene>
    <name evidence="1" type="ORF">HGP29_05920</name>
</gene>
<dbReference type="InterPro" id="IPR010869">
    <property type="entry name" value="DUF1501"/>
</dbReference>
<reference evidence="1 2" key="1">
    <citation type="submission" date="2020-04" db="EMBL/GenBank/DDBJ databases">
        <title>Flammeovirga sp. SR4, a novel species isolated from seawater.</title>
        <authorList>
            <person name="Wang X."/>
        </authorList>
    </citation>
    <scope>NUCLEOTIDE SEQUENCE [LARGE SCALE GENOMIC DNA]</scope>
    <source>
        <strain evidence="1 2">SR4</strain>
    </source>
</reference>
<comment type="caution">
    <text evidence="1">The sequence shown here is derived from an EMBL/GenBank/DDBJ whole genome shotgun (WGS) entry which is preliminary data.</text>
</comment>